<evidence type="ECO:0000313" key="6">
    <source>
        <dbReference type="Proteomes" id="UP000501568"/>
    </source>
</evidence>
<dbReference type="KEGG" id="spzr:G5C33_08135"/>
<dbReference type="AlphaFoldDB" id="A0A6G6Y4A6"/>
<evidence type="ECO:0000256" key="3">
    <source>
        <dbReference type="SAM" id="MobiDB-lite"/>
    </source>
</evidence>
<dbReference type="InterPro" id="IPR003439">
    <property type="entry name" value="ABC_transporter-like_ATP-bd"/>
</dbReference>
<evidence type="ECO:0000256" key="1">
    <source>
        <dbReference type="ARBA" id="ARBA00022741"/>
    </source>
</evidence>
<feature type="region of interest" description="Disordered" evidence="3">
    <location>
        <begin position="108"/>
        <end position="140"/>
    </location>
</feature>
<dbReference type="GO" id="GO:0005524">
    <property type="term" value="F:ATP binding"/>
    <property type="evidence" value="ECO:0007669"/>
    <property type="project" value="UniProtKB-KW"/>
</dbReference>
<sequence length="236" mass="26178">MSFDLDVTLRRGERDIACRIEVGEGLTVLFGPSGAGKTSVLHMVAGLLRPDTGHIRVGGRTLFDHAAGVNLPPEARRGGVVFQEARLFPHMRVRDNLLYGQALPKPPFALSSSKRGPSCVRNEDERTGLRQAQPERGEGSGLSLDRIDFLGIGHLLDRWPRTLSGGEARRVAIGRALLSDPRFLLLDEPLSSLDPARREEVMRVIERLRDAMRLPILMVTHDREEAARLGTRTVHF</sequence>
<dbReference type="PROSITE" id="PS50893">
    <property type="entry name" value="ABC_TRANSPORTER_2"/>
    <property type="match status" value="1"/>
</dbReference>
<dbReference type="InterPro" id="IPR027417">
    <property type="entry name" value="P-loop_NTPase"/>
</dbReference>
<dbReference type="Pfam" id="PF00005">
    <property type="entry name" value="ABC_tran"/>
    <property type="match status" value="1"/>
</dbReference>
<dbReference type="InterPro" id="IPR050334">
    <property type="entry name" value="Molybdenum_import_ModC"/>
</dbReference>
<name>A0A6G6Y4A6_9SPHN</name>
<evidence type="ECO:0000259" key="4">
    <source>
        <dbReference type="PROSITE" id="PS50893"/>
    </source>
</evidence>
<keyword evidence="6" id="KW-1185">Reference proteome</keyword>
<evidence type="ECO:0000256" key="2">
    <source>
        <dbReference type="ARBA" id="ARBA00022840"/>
    </source>
</evidence>
<dbReference type="InterPro" id="IPR017871">
    <property type="entry name" value="ABC_transporter-like_CS"/>
</dbReference>
<dbReference type="PANTHER" id="PTHR43514:SF4">
    <property type="entry name" value="ABC TRANSPORTER I FAMILY MEMBER 10"/>
    <property type="match status" value="1"/>
</dbReference>
<evidence type="ECO:0000313" key="5">
    <source>
        <dbReference type="EMBL" id="QIG79762.1"/>
    </source>
</evidence>
<dbReference type="GO" id="GO:0016887">
    <property type="term" value="F:ATP hydrolysis activity"/>
    <property type="evidence" value="ECO:0007669"/>
    <property type="project" value="InterPro"/>
</dbReference>
<feature type="domain" description="ABC transporter" evidence="4">
    <location>
        <begin position="2"/>
        <end position="236"/>
    </location>
</feature>
<dbReference type="Gene3D" id="3.40.50.300">
    <property type="entry name" value="P-loop containing nucleotide triphosphate hydrolases"/>
    <property type="match status" value="1"/>
</dbReference>
<dbReference type="EMBL" id="CP049109">
    <property type="protein sequence ID" value="QIG79762.1"/>
    <property type="molecule type" value="Genomic_DNA"/>
</dbReference>
<keyword evidence="1" id="KW-0547">Nucleotide-binding</keyword>
<dbReference type="PROSITE" id="PS00211">
    <property type="entry name" value="ABC_TRANSPORTER_1"/>
    <property type="match status" value="1"/>
</dbReference>
<dbReference type="RefSeq" id="WP_165326762.1">
    <property type="nucleotide sequence ID" value="NZ_CP049109.1"/>
</dbReference>
<dbReference type="SUPFAM" id="SSF52540">
    <property type="entry name" value="P-loop containing nucleoside triphosphate hydrolases"/>
    <property type="match status" value="1"/>
</dbReference>
<organism evidence="5 6">
    <name type="scientific">Stakelama tenebrarum</name>
    <dbReference type="NCBI Taxonomy" id="2711215"/>
    <lineage>
        <taxon>Bacteria</taxon>
        <taxon>Pseudomonadati</taxon>
        <taxon>Pseudomonadota</taxon>
        <taxon>Alphaproteobacteria</taxon>
        <taxon>Sphingomonadales</taxon>
        <taxon>Sphingomonadaceae</taxon>
        <taxon>Stakelama</taxon>
    </lineage>
</organism>
<dbReference type="InterPro" id="IPR003593">
    <property type="entry name" value="AAA+_ATPase"/>
</dbReference>
<accession>A0A6G6Y4A6</accession>
<feature type="compositionally biased region" description="Basic and acidic residues" evidence="3">
    <location>
        <begin position="121"/>
        <end position="138"/>
    </location>
</feature>
<dbReference type="PANTHER" id="PTHR43514">
    <property type="entry name" value="ABC TRANSPORTER I FAMILY MEMBER 10"/>
    <property type="match status" value="1"/>
</dbReference>
<keyword evidence="2 5" id="KW-0067">ATP-binding</keyword>
<gene>
    <name evidence="5" type="ORF">G5C33_08135</name>
</gene>
<dbReference type="SMART" id="SM00382">
    <property type="entry name" value="AAA"/>
    <property type="match status" value="1"/>
</dbReference>
<dbReference type="Proteomes" id="UP000501568">
    <property type="component" value="Chromosome"/>
</dbReference>
<reference evidence="5 6" key="1">
    <citation type="submission" date="2020-02" db="EMBL/GenBank/DDBJ databases">
        <authorList>
            <person name="Zheng R.K."/>
            <person name="Sun C.M."/>
        </authorList>
    </citation>
    <scope>NUCLEOTIDE SEQUENCE [LARGE SCALE GENOMIC DNA]</scope>
    <source>
        <strain evidence="6">zrk23</strain>
    </source>
</reference>
<protein>
    <submittedName>
        <fullName evidence="5">ATP-binding cassette domain-containing protein</fullName>
    </submittedName>
</protein>
<proteinExistence type="predicted"/>